<feature type="domain" description="Prepilin type IV endopeptidase peptidase" evidence="2">
    <location>
        <begin position="53"/>
        <end position="149"/>
    </location>
</feature>
<dbReference type="InterPro" id="IPR000045">
    <property type="entry name" value="Prepilin_IV_endopep_pep"/>
</dbReference>
<feature type="transmembrane region" description="Helical" evidence="1">
    <location>
        <begin position="51"/>
        <end position="70"/>
    </location>
</feature>
<feature type="transmembrane region" description="Helical" evidence="1">
    <location>
        <begin position="90"/>
        <end position="107"/>
    </location>
</feature>
<name>A0A9D2NRF7_9FIRM</name>
<dbReference type="Pfam" id="PF01478">
    <property type="entry name" value="Peptidase_A24"/>
    <property type="match status" value="1"/>
</dbReference>
<keyword evidence="1" id="KW-0472">Membrane</keyword>
<dbReference type="Proteomes" id="UP000823896">
    <property type="component" value="Unassembled WGS sequence"/>
</dbReference>
<evidence type="ECO:0000313" key="3">
    <source>
        <dbReference type="EMBL" id="HJC37082.1"/>
    </source>
</evidence>
<accession>A0A9D2NRF7</accession>
<reference evidence="3" key="1">
    <citation type="journal article" date="2021" name="PeerJ">
        <title>Extensive microbial diversity within the chicken gut microbiome revealed by metagenomics and culture.</title>
        <authorList>
            <person name="Gilroy R."/>
            <person name="Ravi A."/>
            <person name="Getino M."/>
            <person name="Pursley I."/>
            <person name="Horton D.L."/>
            <person name="Alikhan N.F."/>
            <person name="Baker D."/>
            <person name="Gharbi K."/>
            <person name="Hall N."/>
            <person name="Watson M."/>
            <person name="Adriaenssens E.M."/>
            <person name="Foster-Nyarko E."/>
            <person name="Jarju S."/>
            <person name="Secka A."/>
            <person name="Antonio M."/>
            <person name="Oren A."/>
            <person name="Chaudhuri R.R."/>
            <person name="La Ragione R."/>
            <person name="Hildebrand F."/>
            <person name="Pallen M.J."/>
        </authorList>
    </citation>
    <scope>NUCLEOTIDE SEQUENCE</scope>
    <source>
        <strain evidence="3">CHK187-11901</strain>
    </source>
</reference>
<dbReference type="EC" id="3.4.23.43" evidence="3"/>
<evidence type="ECO:0000259" key="2">
    <source>
        <dbReference type="Pfam" id="PF01478"/>
    </source>
</evidence>
<keyword evidence="3" id="KW-0378">Hydrolase</keyword>
<dbReference type="GO" id="GO:0004190">
    <property type="term" value="F:aspartic-type endopeptidase activity"/>
    <property type="evidence" value="ECO:0007669"/>
    <property type="project" value="UniProtKB-EC"/>
</dbReference>
<comment type="caution">
    <text evidence="3">The sequence shown here is derived from an EMBL/GenBank/DDBJ whole genome shotgun (WGS) entry which is preliminary data.</text>
</comment>
<evidence type="ECO:0000313" key="4">
    <source>
        <dbReference type="Proteomes" id="UP000823896"/>
    </source>
</evidence>
<feature type="transmembrane region" description="Helical" evidence="1">
    <location>
        <begin position="137"/>
        <end position="154"/>
    </location>
</feature>
<dbReference type="AlphaFoldDB" id="A0A9D2NRF7"/>
<evidence type="ECO:0000256" key="1">
    <source>
        <dbReference type="SAM" id="Phobius"/>
    </source>
</evidence>
<sequence>MISLLCGIYALRALLRHYRAALHPLKLVFVVFGIWALSFCAPDLRSACMRYVQLLILAAIARIDCCHLIIPDLLSVSLLMAGLLAGGQPPLPQMLLAALPAFIMLAMNRLWKPCFGAGDIKLCLICAILRGTAFLRWLRLSLLLGGLYAAMALISKRCKAGSRLPLAPWLVLADAMSLLAVSGQNLL</sequence>
<dbReference type="EMBL" id="DWWM01000052">
    <property type="protein sequence ID" value="HJC37082.1"/>
    <property type="molecule type" value="Genomic_DNA"/>
</dbReference>
<organism evidence="3 4">
    <name type="scientific">Candidatus Merdibacter merdavium</name>
    <dbReference type="NCBI Taxonomy" id="2838692"/>
    <lineage>
        <taxon>Bacteria</taxon>
        <taxon>Bacillati</taxon>
        <taxon>Bacillota</taxon>
        <taxon>Erysipelotrichia</taxon>
        <taxon>Erysipelotrichales</taxon>
        <taxon>Erysipelotrichaceae</taxon>
        <taxon>Merdibacter</taxon>
    </lineage>
</organism>
<keyword evidence="1" id="KW-0812">Transmembrane</keyword>
<dbReference type="GO" id="GO:0016020">
    <property type="term" value="C:membrane"/>
    <property type="evidence" value="ECO:0007669"/>
    <property type="project" value="InterPro"/>
</dbReference>
<reference evidence="3" key="2">
    <citation type="submission" date="2021-04" db="EMBL/GenBank/DDBJ databases">
        <authorList>
            <person name="Gilroy R."/>
        </authorList>
    </citation>
    <scope>NUCLEOTIDE SEQUENCE</scope>
    <source>
        <strain evidence="3">CHK187-11901</strain>
    </source>
</reference>
<dbReference type="Gene3D" id="1.20.120.1220">
    <property type="match status" value="1"/>
</dbReference>
<proteinExistence type="predicted"/>
<keyword evidence="1" id="KW-1133">Transmembrane helix</keyword>
<feature type="transmembrane region" description="Helical" evidence="1">
    <location>
        <begin position="20"/>
        <end position="39"/>
    </location>
</feature>
<protein>
    <submittedName>
        <fullName evidence="3">Prepilin peptidase</fullName>
        <ecNumber evidence="3">3.4.23.43</ecNumber>
    </submittedName>
</protein>
<gene>
    <name evidence="3" type="ORF">H9702_08150</name>
</gene>